<dbReference type="InterPro" id="IPR029052">
    <property type="entry name" value="Metallo-depent_PP-like"/>
</dbReference>
<dbReference type="GO" id="GO:0016846">
    <property type="term" value="F:carbon-sulfur lyase activity"/>
    <property type="evidence" value="ECO:0007669"/>
    <property type="project" value="InterPro"/>
</dbReference>
<dbReference type="GO" id="GO:0008081">
    <property type="term" value="F:phosphoric diester hydrolase activity"/>
    <property type="evidence" value="ECO:0007669"/>
    <property type="project" value="TreeGrafter"/>
</dbReference>
<evidence type="ECO:0000256" key="4">
    <source>
        <dbReference type="ARBA" id="ARBA00022833"/>
    </source>
</evidence>
<dbReference type="SUPFAM" id="SSF56300">
    <property type="entry name" value="Metallo-dependent phosphatases"/>
    <property type="match status" value="1"/>
</dbReference>
<dbReference type="STRING" id="576137.A0A1L7WZY7"/>
<reference evidence="9 10" key="1">
    <citation type="submission" date="2016-03" db="EMBL/GenBank/DDBJ databases">
        <authorList>
            <person name="Ploux O."/>
        </authorList>
    </citation>
    <scope>NUCLEOTIDE SEQUENCE [LARGE SCALE GENOMIC DNA]</scope>
    <source>
        <strain evidence="9 10">UAMH 11012</strain>
    </source>
</reference>
<keyword evidence="6" id="KW-1133">Transmembrane helix</keyword>
<dbReference type="PANTHER" id="PTHR10340">
    <property type="entry name" value="SPHINGOMYELIN PHOSPHODIESTERASE"/>
    <property type="match status" value="1"/>
</dbReference>
<evidence type="ECO:0000256" key="2">
    <source>
        <dbReference type="ARBA" id="ARBA00022723"/>
    </source>
</evidence>
<evidence type="ECO:0000256" key="3">
    <source>
        <dbReference type="ARBA" id="ARBA00022801"/>
    </source>
</evidence>
<gene>
    <name evidence="9" type="ORF">PAC_08221</name>
</gene>
<dbReference type="InterPro" id="IPR041805">
    <property type="entry name" value="ASMase/PPN1_MPP"/>
</dbReference>
<keyword evidence="2" id="KW-0479">Metal-binding</keyword>
<proteinExistence type="inferred from homology"/>
<organism evidence="9 10">
    <name type="scientific">Phialocephala subalpina</name>
    <dbReference type="NCBI Taxonomy" id="576137"/>
    <lineage>
        <taxon>Eukaryota</taxon>
        <taxon>Fungi</taxon>
        <taxon>Dikarya</taxon>
        <taxon>Ascomycota</taxon>
        <taxon>Pezizomycotina</taxon>
        <taxon>Leotiomycetes</taxon>
        <taxon>Helotiales</taxon>
        <taxon>Mollisiaceae</taxon>
        <taxon>Phialocephala</taxon>
        <taxon>Phialocephala fortinii species complex</taxon>
    </lineage>
</organism>
<dbReference type="Pfam" id="PF04828">
    <property type="entry name" value="GFA"/>
    <property type="match status" value="1"/>
</dbReference>
<keyword evidence="6" id="KW-0472">Membrane</keyword>
<evidence type="ECO:0000256" key="1">
    <source>
        <dbReference type="ARBA" id="ARBA00005495"/>
    </source>
</evidence>
<keyword evidence="4" id="KW-0862">Zinc</keyword>
<protein>
    <recommendedName>
        <fullName evidence="11">Calcineurin-like phosphoesterase domain-containing protein</fullName>
    </recommendedName>
</protein>
<dbReference type="AlphaFoldDB" id="A0A1L7WZY7"/>
<evidence type="ECO:0000256" key="6">
    <source>
        <dbReference type="SAM" id="Phobius"/>
    </source>
</evidence>
<name>A0A1L7WZY7_9HELO</name>
<dbReference type="Proteomes" id="UP000184330">
    <property type="component" value="Unassembled WGS sequence"/>
</dbReference>
<evidence type="ECO:0000313" key="10">
    <source>
        <dbReference type="Proteomes" id="UP000184330"/>
    </source>
</evidence>
<dbReference type="InterPro" id="IPR011057">
    <property type="entry name" value="Mss4-like_sf"/>
</dbReference>
<dbReference type="PANTHER" id="PTHR10340:SF27">
    <property type="entry name" value="ACL091CP"/>
    <property type="match status" value="1"/>
</dbReference>
<accession>A0A1L7WZY7</accession>
<sequence>MVSPRTRAYGKDNRHSFHPAIKVELMQVYMASLLGLHKGLSPGRLEIMSLSSHASALWYPVPRTALVAFVALMQASLFLSIAAVVFVKAHQVPFNDPGSVTFTYQTFIDQQVQTTTTSLTLRSSTKHPGHAASSYVFDPKDNAYPTFTNVFGPLATDAPAPGLPDTTQIIEDVRSLILQGKVASATNCLACQQILSDLAARMKVQQETLSNIAIPYCKSLEIALPLPMCMGLLRIASTDIGGIFPAMNMMGEDGQTLCAFMFGSCMLAAPPKLDMDALFRGKTTKPAPRTMSPCTKEPLKVLHVSDYHMDMRYVVGAEADCDDVLCCRVMPYTNVSVPVKQPASLFGNYLCDTPEPLGTSVFRNVPKVTGFEWSEFSFGIFTGDLVSHDLWELTEAYVEAEMLGSYQHFFDGLGGVKMYPTLGNHDTFPQAFTSSPNLNDVLPFNASYSVQEETLYQKVAAAWQNYGWLNASEAQEIASSGLGIYRAVTAEALVIISLNSDIWYYFNLYAYIGANKVDTTGTFRILIDYLLEAESKNEAVWLIQHVHVGGSVDFEALPAASDLYYQIMDRFNNTIRGIFFGHTHEDEFGIFYANNATIQTAESAVGVGYIMPSVTTHLNLNAGFRYYLVDPDTFDIIDSVTFYANISNTKEWELNGEVDWEFEYSARETYDPMGTLLAPNAPLTSAFWHQVTEQIYTNETMFEIYTDLRTKKFRPYSPVTGEQKNLTLYSLLESGVQALLTQQWLPPTPSNWPEAAPARPSDTEWKLIPSSSTAVTAPRETGSAFALNAVIESDRITTLSSISPETIHTPSFSGKGQDISRCPICHIAVWPNYPGSGPFLRYVRVGTLDRKDGEGLRPDVHIYTGTKMEWVDLSKEEERGVTVVEEHYDREVVWGKESLERWRIVQKSVEHWKRTGLVVKRRTPDSKRRST</sequence>
<evidence type="ECO:0000259" key="7">
    <source>
        <dbReference type="Pfam" id="PF00149"/>
    </source>
</evidence>
<evidence type="ECO:0008006" key="11">
    <source>
        <dbReference type="Google" id="ProtNLM"/>
    </source>
</evidence>
<dbReference type="GO" id="GO:0046872">
    <property type="term" value="F:metal ion binding"/>
    <property type="evidence" value="ECO:0007669"/>
    <property type="project" value="UniProtKB-KW"/>
</dbReference>
<dbReference type="CDD" id="cd00842">
    <property type="entry name" value="MPP_ASMase"/>
    <property type="match status" value="1"/>
</dbReference>
<keyword evidence="10" id="KW-1185">Reference proteome</keyword>
<evidence type="ECO:0000259" key="8">
    <source>
        <dbReference type="Pfam" id="PF04828"/>
    </source>
</evidence>
<comment type="similarity">
    <text evidence="1">Belongs to the Gfa family.</text>
</comment>
<dbReference type="OrthoDB" id="282973at2759"/>
<evidence type="ECO:0000256" key="5">
    <source>
        <dbReference type="ARBA" id="ARBA00023180"/>
    </source>
</evidence>
<keyword evidence="6" id="KW-0812">Transmembrane</keyword>
<evidence type="ECO:0000313" key="9">
    <source>
        <dbReference type="EMBL" id="CZR58329.1"/>
    </source>
</evidence>
<feature type="transmembrane region" description="Helical" evidence="6">
    <location>
        <begin position="65"/>
        <end position="87"/>
    </location>
</feature>
<feature type="domain" description="Calcineurin-like phosphoesterase" evidence="7">
    <location>
        <begin position="376"/>
        <end position="585"/>
    </location>
</feature>
<dbReference type="SUPFAM" id="SSF51316">
    <property type="entry name" value="Mss4-like"/>
    <property type="match status" value="1"/>
</dbReference>
<keyword evidence="3" id="KW-0378">Hydrolase</keyword>
<dbReference type="Pfam" id="PF00149">
    <property type="entry name" value="Metallophos"/>
    <property type="match status" value="1"/>
</dbReference>
<feature type="domain" description="CENP-V/GFA" evidence="8">
    <location>
        <begin position="779"/>
        <end position="864"/>
    </location>
</feature>
<dbReference type="InterPro" id="IPR006913">
    <property type="entry name" value="CENP-V/GFA"/>
</dbReference>
<keyword evidence="5" id="KW-0325">Glycoprotein</keyword>
<dbReference type="InterPro" id="IPR004843">
    <property type="entry name" value="Calcineurin-like_PHP"/>
</dbReference>
<dbReference type="EMBL" id="FJOG01000011">
    <property type="protein sequence ID" value="CZR58329.1"/>
    <property type="molecule type" value="Genomic_DNA"/>
</dbReference>